<dbReference type="InterPro" id="IPR002213">
    <property type="entry name" value="UDP_glucos_trans"/>
</dbReference>
<sequence length="216" mass="25538">MFGNHCRIQTYREKRVRVHRVNKYPYGTSSIKFTAGFPTDRRPPWSCASACILLLFSVTSGVDGGKILVWYTEASHWINRKLLLETLVDRGHQVTVLVPSSSMFMNSSEPSRFNYQPFDVSVSKEDFENLLAEFIQFNMYDMDHMNYFQLYIKYMELFKINTEISLQFLDVWCAVSRLTDKINFSERTWNLLFYVLQDLVLDQCMWKKEHPPVPVR</sequence>
<dbReference type="Proteomes" id="UP000822369">
    <property type="component" value="Chromosome 15"/>
</dbReference>
<dbReference type="AlphaFoldDB" id="A0A9D2XQ28"/>
<dbReference type="GO" id="GO:0008194">
    <property type="term" value="F:UDP-glycosyltransferase activity"/>
    <property type="evidence" value="ECO:0007669"/>
    <property type="project" value="InterPro"/>
</dbReference>
<evidence type="ECO:0000313" key="2">
    <source>
        <dbReference type="EMBL" id="KAF7205623.1"/>
    </source>
</evidence>
<evidence type="ECO:0000313" key="3">
    <source>
        <dbReference type="Proteomes" id="UP000822369"/>
    </source>
</evidence>
<evidence type="ECO:0000256" key="1">
    <source>
        <dbReference type="ARBA" id="ARBA00022679"/>
    </source>
</evidence>
<organism evidence="2 3">
    <name type="scientific">Nothobranchius furzeri</name>
    <name type="common">Turquoise killifish</name>
    <dbReference type="NCBI Taxonomy" id="105023"/>
    <lineage>
        <taxon>Eukaryota</taxon>
        <taxon>Metazoa</taxon>
        <taxon>Chordata</taxon>
        <taxon>Craniata</taxon>
        <taxon>Vertebrata</taxon>
        <taxon>Euteleostomi</taxon>
        <taxon>Actinopterygii</taxon>
        <taxon>Neopterygii</taxon>
        <taxon>Teleostei</taxon>
        <taxon>Neoteleostei</taxon>
        <taxon>Acanthomorphata</taxon>
        <taxon>Ovalentaria</taxon>
        <taxon>Atherinomorphae</taxon>
        <taxon>Cyprinodontiformes</taxon>
        <taxon>Nothobranchiidae</taxon>
        <taxon>Nothobranchius</taxon>
    </lineage>
</organism>
<gene>
    <name evidence="2" type="ORF">G4P62_010868</name>
</gene>
<dbReference type="Pfam" id="PF00201">
    <property type="entry name" value="UDPGT"/>
    <property type="match status" value="1"/>
</dbReference>
<dbReference type="EMBL" id="JAAVVJ010000015">
    <property type="protein sequence ID" value="KAF7205623.1"/>
    <property type="molecule type" value="Genomic_DNA"/>
</dbReference>
<name>A0A9D2XQ28_NOTFU</name>
<reference evidence="2" key="1">
    <citation type="submission" date="2020-03" db="EMBL/GenBank/DDBJ databases">
        <title>Intra-Species Differences in Population Size shape Life History and Genome Evolution.</title>
        <authorList>
            <person name="Willemsen D."/>
            <person name="Cui R."/>
            <person name="Valenzano D.R."/>
        </authorList>
    </citation>
    <scope>NUCLEOTIDE SEQUENCE</scope>
    <source>
        <strain evidence="2">GRZ</strain>
        <tissue evidence="2">Whole</tissue>
    </source>
</reference>
<proteinExistence type="predicted"/>
<protein>
    <submittedName>
        <fullName evidence="2">UDP-glucuronosyltransferase 2B18-like</fullName>
    </submittedName>
</protein>
<accession>A0A9D2XQ28</accession>
<keyword evidence="1" id="KW-0808">Transferase</keyword>
<comment type="caution">
    <text evidence="2">The sequence shown here is derived from an EMBL/GenBank/DDBJ whole genome shotgun (WGS) entry which is preliminary data.</text>
</comment>
<dbReference type="SUPFAM" id="SSF53756">
    <property type="entry name" value="UDP-Glycosyltransferase/glycogen phosphorylase"/>
    <property type="match status" value="1"/>
</dbReference>